<evidence type="ECO:0000256" key="1">
    <source>
        <dbReference type="ARBA" id="ARBA00001946"/>
    </source>
</evidence>
<protein>
    <recommendedName>
        <fullName evidence="9">Selenoprotein O</fullName>
    </recommendedName>
</protein>
<dbReference type="GO" id="GO:0005739">
    <property type="term" value="C:mitochondrion"/>
    <property type="evidence" value="ECO:0007669"/>
    <property type="project" value="TreeGrafter"/>
</dbReference>
<reference evidence="11" key="1">
    <citation type="journal article" date="2021" name="Open Biol.">
        <title>Shared evolutionary footprints suggest mitochondrial oxidative damage underlies multiple complex I losses in fungi.</title>
        <authorList>
            <person name="Schikora-Tamarit M.A."/>
            <person name="Marcet-Houben M."/>
            <person name="Nosek J."/>
            <person name="Gabaldon T."/>
        </authorList>
    </citation>
    <scope>NUCLEOTIDE SEQUENCE</scope>
    <source>
        <strain evidence="11">CBS2887</strain>
    </source>
</reference>
<dbReference type="GO" id="GO:0005524">
    <property type="term" value="F:ATP binding"/>
    <property type="evidence" value="ECO:0007669"/>
    <property type="project" value="UniProtKB-KW"/>
</dbReference>
<evidence type="ECO:0000256" key="7">
    <source>
        <dbReference type="ARBA" id="ARBA00022840"/>
    </source>
</evidence>
<gene>
    <name evidence="11" type="ORF">WICPIJ_007559</name>
</gene>
<evidence type="ECO:0000256" key="6">
    <source>
        <dbReference type="ARBA" id="ARBA00022741"/>
    </source>
</evidence>
<dbReference type="PANTHER" id="PTHR32057">
    <property type="entry name" value="PROTEIN ADENYLYLTRANSFERASE SELO, MITOCHONDRIAL"/>
    <property type="match status" value="1"/>
</dbReference>
<reference evidence="11" key="2">
    <citation type="submission" date="2021-01" db="EMBL/GenBank/DDBJ databases">
        <authorList>
            <person name="Schikora-Tamarit M.A."/>
        </authorList>
    </citation>
    <scope>NUCLEOTIDE SEQUENCE</scope>
    <source>
        <strain evidence="11">CBS2887</strain>
    </source>
</reference>
<feature type="region of interest" description="Disordered" evidence="10">
    <location>
        <begin position="117"/>
        <end position="137"/>
    </location>
</feature>
<sequence>MSYPSDIINLESNMPLNSSTRTLRSAIKPSKYLNLLSAEQYIPTVSQAIQLYESSEEKRKQLLFHTPRQIPRGAYQFSTPTVRSKYQHLISSQRALDTLQISSSEVDDSFYQEILSGTKTHYQPESKPRTKYNDQGSNDGIFPYAQTYAGFQFGQFAGQLGDGRVHNLFSVSTGSDSKTYDLQLKGSGMTAFSRFADGKATLRSSVREFVISEALNGIGIPSVRALSLTVLPDTKAQRGSGVEKCAVISRFSESWVRIGSFDYYRMRGDKVGLRQLCDFLNDEVFKDLEKVVFEKGKYQVHDPNDEDLIEIVDTTRYDSLYRQIIRANAKTVAYWQVYGFVNGVLNTDNTNILGLSMDFGPFNFIDRYDEEYCSNSEDPVGLFAYGNQPGAIWFNLVKLGESMIELLGAGPELVDDPEFIKDGVKEEQKDQFIKRANSIIRCGHKEYFEVFEQSYLELFGKRLGLDEVLDGDKELFDSLKVILHKGEVDYNSFFLQLQQFVSDGFPEDKQFSIFTNETVQERFTNPQDKIDREYNEEIETLIRDFLFKYKERLTQIKSTSALETSTPANPLFIPRSWILEEVIQHTTDNYESRDVSYLRKLLNMSSNPYDKSKWGSELEDVQQRWVNDIGVGQVTMSQCSCSS</sequence>
<organism evidence="11 12">
    <name type="scientific">Wickerhamomyces pijperi</name>
    <name type="common">Yeast</name>
    <name type="synonym">Pichia pijperi</name>
    <dbReference type="NCBI Taxonomy" id="599730"/>
    <lineage>
        <taxon>Eukaryota</taxon>
        <taxon>Fungi</taxon>
        <taxon>Dikarya</taxon>
        <taxon>Ascomycota</taxon>
        <taxon>Saccharomycotina</taxon>
        <taxon>Saccharomycetes</taxon>
        <taxon>Phaffomycetales</taxon>
        <taxon>Wickerhamomycetaceae</taxon>
        <taxon>Wickerhamomyces</taxon>
    </lineage>
</organism>
<keyword evidence="7" id="KW-0067">ATP-binding</keyword>
<keyword evidence="12" id="KW-1185">Reference proteome</keyword>
<evidence type="ECO:0000256" key="5">
    <source>
        <dbReference type="ARBA" id="ARBA00022723"/>
    </source>
</evidence>
<dbReference type="OrthoDB" id="10254721at2759"/>
<keyword evidence="3" id="KW-0808">Transferase</keyword>
<evidence type="ECO:0000256" key="3">
    <source>
        <dbReference type="ARBA" id="ARBA00022679"/>
    </source>
</evidence>
<dbReference type="Proteomes" id="UP000774326">
    <property type="component" value="Unassembled WGS sequence"/>
</dbReference>
<keyword evidence="6" id="KW-0547">Nucleotide-binding</keyword>
<evidence type="ECO:0000256" key="10">
    <source>
        <dbReference type="SAM" id="MobiDB-lite"/>
    </source>
</evidence>
<feature type="compositionally biased region" description="Basic and acidic residues" evidence="10">
    <location>
        <begin position="122"/>
        <end position="132"/>
    </location>
</feature>
<keyword evidence="5" id="KW-0479">Metal-binding</keyword>
<evidence type="ECO:0000313" key="12">
    <source>
        <dbReference type="Proteomes" id="UP000774326"/>
    </source>
</evidence>
<evidence type="ECO:0000256" key="4">
    <source>
        <dbReference type="ARBA" id="ARBA00022695"/>
    </source>
</evidence>
<dbReference type="PANTHER" id="PTHR32057:SF14">
    <property type="entry name" value="PROTEIN ADENYLYLTRANSFERASE SELO, MITOCHONDRIAL"/>
    <property type="match status" value="1"/>
</dbReference>
<dbReference type="EMBL" id="JAEUBG010004410">
    <property type="protein sequence ID" value="KAH3681480.1"/>
    <property type="molecule type" value="Genomic_DNA"/>
</dbReference>
<comment type="caution">
    <text evidence="11">The sequence shown here is derived from an EMBL/GenBank/DDBJ whole genome shotgun (WGS) entry which is preliminary data.</text>
</comment>
<dbReference type="Pfam" id="PF02696">
    <property type="entry name" value="SelO"/>
    <property type="match status" value="1"/>
</dbReference>
<name>A0A9P8Q1J1_WICPI</name>
<proteinExistence type="inferred from homology"/>
<keyword evidence="8" id="KW-0460">Magnesium</keyword>
<evidence type="ECO:0000256" key="8">
    <source>
        <dbReference type="ARBA" id="ARBA00022842"/>
    </source>
</evidence>
<comment type="similarity">
    <text evidence="2">Belongs to the SELO family.</text>
</comment>
<evidence type="ECO:0000313" key="11">
    <source>
        <dbReference type="EMBL" id="KAH3681480.1"/>
    </source>
</evidence>
<accession>A0A9P8Q1J1</accession>
<evidence type="ECO:0000256" key="9">
    <source>
        <dbReference type="ARBA" id="ARBA00031547"/>
    </source>
</evidence>
<evidence type="ECO:0000256" key="2">
    <source>
        <dbReference type="ARBA" id="ARBA00009747"/>
    </source>
</evidence>
<dbReference type="GO" id="GO:0070733">
    <property type="term" value="F:AMPylase activity"/>
    <property type="evidence" value="ECO:0007669"/>
    <property type="project" value="TreeGrafter"/>
</dbReference>
<dbReference type="InterPro" id="IPR003846">
    <property type="entry name" value="SelO"/>
</dbReference>
<keyword evidence="4" id="KW-0548">Nucleotidyltransferase</keyword>
<comment type="cofactor">
    <cofactor evidence="1">
        <name>Mg(2+)</name>
        <dbReference type="ChEBI" id="CHEBI:18420"/>
    </cofactor>
</comment>
<dbReference type="GO" id="GO:0046872">
    <property type="term" value="F:metal ion binding"/>
    <property type="evidence" value="ECO:0007669"/>
    <property type="project" value="UniProtKB-KW"/>
</dbReference>
<dbReference type="AlphaFoldDB" id="A0A9P8Q1J1"/>